<dbReference type="AlphaFoldDB" id="A0AAV1EEP4"/>
<evidence type="ECO:0000313" key="6">
    <source>
        <dbReference type="Proteomes" id="UP001161247"/>
    </source>
</evidence>
<evidence type="ECO:0000256" key="2">
    <source>
        <dbReference type="ARBA" id="ARBA00011738"/>
    </source>
</evidence>
<keyword evidence="6" id="KW-1185">Reference proteome</keyword>
<evidence type="ECO:0000256" key="3">
    <source>
        <dbReference type="ARBA" id="ARBA00022525"/>
    </source>
</evidence>
<dbReference type="Proteomes" id="UP001161247">
    <property type="component" value="Chromosome 9"/>
</dbReference>
<organism evidence="5 6">
    <name type="scientific">Oldenlandia corymbosa var. corymbosa</name>
    <dbReference type="NCBI Taxonomy" id="529605"/>
    <lineage>
        <taxon>Eukaryota</taxon>
        <taxon>Viridiplantae</taxon>
        <taxon>Streptophyta</taxon>
        <taxon>Embryophyta</taxon>
        <taxon>Tracheophyta</taxon>
        <taxon>Spermatophyta</taxon>
        <taxon>Magnoliopsida</taxon>
        <taxon>eudicotyledons</taxon>
        <taxon>Gunneridae</taxon>
        <taxon>Pentapetalae</taxon>
        <taxon>asterids</taxon>
        <taxon>lamiids</taxon>
        <taxon>Gentianales</taxon>
        <taxon>Rubiaceae</taxon>
        <taxon>Rubioideae</taxon>
        <taxon>Spermacoceae</taxon>
        <taxon>Hedyotis-Oldenlandia complex</taxon>
        <taxon>Oldenlandia</taxon>
    </lineage>
</organism>
<gene>
    <name evidence="5" type="ORF">OLC1_LOCUS24102</name>
</gene>
<evidence type="ECO:0000256" key="4">
    <source>
        <dbReference type="RuleBase" id="RU363099"/>
    </source>
</evidence>
<proteinExistence type="inferred from homology"/>
<dbReference type="InterPro" id="IPR044859">
    <property type="entry name" value="Allene_oxi_cyc_Dirigent"/>
</dbReference>
<dbReference type="PANTHER" id="PTHR21495">
    <property type="entry name" value="NUCLEOPORIN-RELATED"/>
    <property type="match status" value="1"/>
</dbReference>
<dbReference type="GO" id="GO:0009699">
    <property type="term" value="P:phenylpropanoid biosynthetic process"/>
    <property type="evidence" value="ECO:0007669"/>
    <property type="project" value="UniProtKB-ARBA"/>
</dbReference>
<feature type="chain" id="PRO_5043090763" description="Dirigent protein" evidence="4">
    <location>
        <begin position="23"/>
        <end position="194"/>
    </location>
</feature>
<dbReference type="EMBL" id="OX459126">
    <property type="protein sequence ID" value="CAI9118173.1"/>
    <property type="molecule type" value="Genomic_DNA"/>
</dbReference>
<keyword evidence="3 4" id="KW-0964">Secreted</keyword>
<dbReference type="InterPro" id="IPR004265">
    <property type="entry name" value="Dirigent"/>
</dbReference>
<dbReference type="Gene3D" id="2.40.480.10">
    <property type="entry name" value="Allene oxide cyclase-like"/>
    <property type="match status" value="1"/>
</dbReference>
<dbReference type="Pfam" id="PF03018">
    <property type="entry name" value="Dirigent"/>
    <property type="match status" value="1"/>
</dbReference>
<comment type="function">
    <text evidence="4">Dirigent proteins impart stereoselectivity on the phenoxy radical-coupling reaction, yielding optically active lignans from two molecules of coniferyl alcohol in the biosynthesis of lignans, flavonolignans, and alkaloids and thus plays a central role in plant secondary metabolism.</text>
</comment>
<evidence type="ECO:0000256" key="1">
    <source>
        <dbReference type="ARBA" id="ARBA00010746"/>
    </source>
</evidence>
<protein>
    <recommendedName>
        <fullName evidence="4">Dirigent protein</fullName>
    </recommendedName>
</protein>
<keyword evidence="4" id="KW-0052">Apoplast</keyword>
<keyword evidence="4" id="KW-0732">Signal</keyword>
<comment type="similarity">
    <text evidence="1 4">Belongs to the plant dirigent protein family.</text>
</comment>
<reference evidence="5" key="1">
    <citation type="submission" date="2023-03" db="EMBL/GenBank/DDBJ databases">
        <authorList>
            <person name="Julca I."/>
        </authorList>
    </citation>
    <scope>NUCLEOTIDE SEQUENCE</scope>
</reference>
<dbReference type="GO" id="GO:0048046">
    <property type="term" value="C:apoplast"/>
    <property type="evidence" value="ECO:0007669"/>
    <property type="project" value="UniProtKB-SubCell"/>
</dbReference>
<evidence type="ECO:0000313" key="5">
    <source>
        <dbReference type="EMBL" id="CAI9118173.1"/>
    </source>
</evidence>
<sequence>MAMRFLVIFLAISMIMAPLIHAIPDQTDEAADKWFKNLPNAKPKSKKLHFFIHDVAKAPTGQYPSIVPVAQANMTAHSPTQFGVVNVVDDLLTSGPSTSSKQVGYVEGVYVSSSQKTVSLLVALNFVFTEGKHNGSTLSVLGRIAEFSANREFPILGGSGDFKMAQGIAVANVHSADPKTGNRIVECKFRFLHY</sequence>
<accession>A0AAV1EEP4</accession>
<feature type="signal peptide" evidence="4">
    <location>
        <begin position="1"/>
        <end position="22"/>
    </location>
</feature>
<comment type="subcellular location">
    <subcellularLocation>
        <location evidence="4">Secreted</location>
        <location evidence="4">Extracellular space</location>
        <location evidence="4">Apoplast</location>
    </subcellularLocation>
</comment>
<comment type="subunit">
    <text evidence="2 4">Homodimer.</text>
</comment>
<name>A0AAV1EEP4_OLDCO</name>